<comment type="pathway">
    <text evidence="2 6">Cofactor biosynthesis; molybdopterin biosynthesis.</text>
</comment>
<evidence type="ECO:0000313" key="8">
    <source>
        <dbReference type="EMBL" id="HEL66133.1"/>
    </source>
</evidence>
<comment type="similarity">
    <text evidence="6">Belongs to the MoaC family.</text>
</comment>
<feature type="binding site" evidence="6">
    <location>
        <begin position="75"/>
        <end position="77"/>
    </location>
    <ligand>
        <name>substrate</name>
    </ligand>
</feature>
<feature type="active site" evidence="6">
    <location>
        <position position="128"/>
    </location>
</feature>
<evidence type="ECO:0000256" key="6">
    <source>
        <dbReference type="HAMAP-Rule" id="MF_01224"/>
    </source>
</evidence>
<feature type="binding site" evidence="6">
    <location>
        <begin position="113"/>
        <end position="114"/>
    </location>
    <ligand>
        <name>substrate</name>
    </ligand>
</feature>
<dbReference type="NCBIfam" id="TIGR00581">
    <property type="entry name" value="moaC"/>
    <property type="match status" value="1"/>
</dbReference>
<evidence type="ECO:0000259" key="7">
    <source>
        <dbReference type="Pfam" id="PF01967"/>
    </source>
</evidence>
<sequence>MPELTHVDSEGRARVVEVAEKPETFREAVARGALRVRPETLELIAAGQLPKGDVLAVARVAGIMAVKETPRLVPLCHPVRVAGATVDFHLNKERSQVEITARVKAVDRTGVEMEAMTAVAVAALALYDMVKAVDREAVIEGICLAYKSGGGSGVFQRSEK</sequence>
<keyword evidence="5 6" id="KW-0456">Lyase</keyword>
<dbReference type="GO" id="GO:0006777">
    <property type="term" value="P:Mo-molybdopterin cofactor biosynthetic process"/>
    <property type="evidence" value="ECO:0007669"/>
    <property type="project" value="UniProtKB-UniRule"/>
</dbReference>
<keyword evidence="4 6" id="KW-0501">Molybdenum cofactor biosynthesis</keyword>
<feature type="domain" description="Molybdopterin cofactor biosynthesis C (MoaC)" evidence="7">
    <location>
        <begin position="16"/>
        <end position="150"/>
    </location>
</feature>
<evidence type="ECO:0000256" key="1">
    <source>
        <dbReference type="ARBA" id="ARBA00001637"/>
    </source>
</evidence>
<accession>A0A7C2IDV6</accession>
<dbReference type="CDD" id="cd01420">
    <property type="entry name" value="MoaC_PE"/>
    <property type="match status" value="1"/>
</dbReference>
<evidence type="ECO:0000256" key="5">
    <source>
        <dbReference type="ARBA" id="ARBA00023239"/>
    </source>
</evidence>
<dbReference type="Pfam" id="PF01967">
    <property type="entry name" value="MoaC"/>
    <property type="match status" value="1"/>
</dbReference>
<dbReference type="UniPathway" id="UPA00344"/>
<dbReference type="InterPro" id="IPR036522">
    <property type="entry name" value="MoaC_sf"/>
</dbReference>
<dbReference type="NCBIfam" id="NF006870">
    <property type="entry name" value="PRK09364.1"/>
    <property type="match status" value="1"/>
</dbReference>
<protein>
    <recommendedName>
        <fullName evidence="3 6">Cyclic pyranopterin monophosphate synthase</fullName>
        <ecNumber evidence="3 6">4.6.1.17</ecNumber>
    </recommendedName>
    <alternativeName>
        <fullName evidence="6">Molybdenum cofactor biosynthesis protein C</fullName>
    </alternativeName>
</protein>
<dbReference type="SUPFAM" id="SSF55040">
    <property type="entry name" value="Molybdenum cofactor biosynthesis protein C, MoaC"/>
    <property type="match status" value="1"/>
</dbReference>
<dbReference type="AlphaFoldDB" id="A0A7C2IDV6"/>
<comment type="function">
    <text evidence="6">Catalyzes the conversion of (8S)-3',8-cyclo-7,8-dihydroguanosine 5'-triphosphate to cyclic pyranopterin monophosphate (cPMP).</text>
</comment>
<gene>
    <name evidence="6 8" type="primary">moaC</name>
    <name evidence="8" type="ORF">ENQ34_05590</name>
</gene>
<dbReference type="InterPro" id="IPR050105">
    <property type="entry name" value="MoCo_biosynth_MoaA/MoaC"/>
</dbReference>
<dbReference type="Gene3D" id="3.30.70.640">
    <property type="entry name" value="Molybdopterin cofactor biosynthesis C (MoaC) domain"/>
    <property type="match status" value="1"/>
</dbReference>
<reference evidence="8" key="1">
    <citation type="journal article" date="2020" name="mSystems">
        <title>Genome- and Community-Level Interaction Insights into Carbon Utilization and Element Cycling Functions of Hydrothermarchaeota in Hydrothermal Sediment.</title>
        <authorList>
            <person name="Zhou Z."/>
            <person name="Liu Y."/>
            <person name="Xu W."/>
            <person name="Pan J."/>
            <person name="Luo Z.H."/>
            <person name="Li M."/>
        </authorList>
    </citation>
    <scope>NUCLEOTIDE SEQUENCE [LARGE SCALE GENOMIC DNA]</scope>
    <source>
        <strain evidence="8">SpSt-300</strain>
    </source>
</reference>
<dbReference type="EMBL" id="DSMU01000356">
    <property type="protein sequence ID" value="HEL66133.1"/>
    <property type="molecule type" value="Genomic_DNA"/>
</dbReference>
<dbReference type="GO" id="GO:0061799">
    <property type="term" value="F:cyclic pyranopterin monophosphate synthase activity"/>
    <property type="evidence" value="ECO:0007669"/>
    <property type="project" value="UniProtKB-UniRule"/>
</dbReference>
<dbReference type="PANTHER" id="PTHR22960:SF29">
    <property type="entry name" value="CYCLIC PYRANOPTERIN MONOPHOSPHATE SYNTHASE"/>
    <property type="match status" value="1"/>
</dbReference>
<evidence type="ECO:0000256" key="4">
    <source>
        <dbReference type="ARBA" id="ARBA00023150"/>
    </source>
</evidence>
<dbReference type="InterPro" id="IPR047594">
    <property type="entry name" value="MoaC_bact/euk"/>
</dbReference>
<dbReference type="EC" id="4.6.1.17" evidence="3 6"/>
<comment type="catalytic activity">
    <reaction evidence="1 6">
        <text>(8S)-3',8-cyclo-7,8-dihydroguanosine 5'-triphosphate = cyclic pyranopterin phosphate + diphosphate</text>
        <dbReference type="Rhea" id="RHEA:49580"/>
        <dbReference type="ChEBI" id="CHEBI:33019"/>
        <dbReference type="ChEBI" id="CHEBI:59648"/>
        <dbReference type="ChEBI" id="CHEBI:131766"/>
        <dbReference type="EC" id="4.6.1.17"/>
    </reaction>
</comment>
<dbReference type="HAMAP" id="MF_01224_B">
    <property type="entry name" value="MoaC_B"/>
    <property type="match status" value="1"/>
</dbReference>
<dbReference type="InterPro" id="IPR023045">
    <property type="entry name" value="MoaC"/>
</dbReference>
<evidence type="ECO:0000256" key="3">
    <source>
        <dbReference type="ARBA" id="ARBA00012575"/>
    </source>
</evidence>
<evidence type="ECO:0000256" key="2">
    <source>
        <dbReference type="ARBA" id="ARBA00005046"/>
    </source>
</evidence>
<organism evidence="8">
    <name type="scientific">Ammonifex degensii</name>
    <dbReference type="NCBI Taxonomy" id="42838"/>
    <lineage>
        <taxon>Bacteria</taxon>
        <taxon>Bacillati</taxon>
        <taxon>Bacillota</taxon>
        <taxon>Clostridia</taxon>
        <taxon>Thermoanaerobacterales</taxon>
        <taxon>Thermoanaerobacteraceae</taxon>
        <taxon>Ammonifex</taxon>
    </lineage>
</organism>
<dbReference type="PANTHER" id="PTHR22960">
    <property type="entry name" value="MOLYBDOPTERIN COFACTOR SYNTHESIS PROTEIN A"/>
    <property type="match status" value="1"/>
</dbReference>
<proteinExistence type="inferred from homology"/>
<dbReference type="InterPro" id="IPR002820">
    <property type="entry name" value="Mopterin_CF_biosynth-C_dom"/>
</dbReference>
<comment type="subunit">
    <text evidence="6">Homohexamer; trimer of dimers.</text>
</comment>
<name>A0A7C2IDV6_9THEO</name>
<comment type="caution">
    <text evidence="8">The sequence shown here is derived from an EMBL/GenBank/DDBJ whole genome shotgun (WGS) entry which is preliminary data.</text>
</comment>